<protein>
    <submittedName>
        <fullName evidence="1">Phosphoglycolate phosphatase</fullName>
    </submittedName>
</protein>
<dbReference type="OrthoDB" id="9797743at2"/>
<dbReference type="EMBL" id="FOYM01000016">
    <property type="protein sequence ID" value="SFR08353.1"/>
    <property type="molecule type" value="Genomic_DNA"/>
</dbReference>
<evidence type="ECO:0000313" key="1">
    <source>
        <dbReference type="EMBL" id="SFR08353.1"/>
    </source>
</evidence>
<dbReference type="PANTHER" id="PTHR43434:SF22">
    <property type="entry name" value="PHOSPHOGLYCOLATE PHOSPHATASE"/>
    <property type="match status" value="1"/>
</dbReference>
<dbReference type="Proteomes" id="UP000199584">
    <property type="component" value="Unassembled WGS sequence"/>
</dbReference>
<sequence>MPLLKAGSKEFNCQAVLFDKDGTLLDFKVMWLEWSRYMIDEILAAVNHGVLSREVLEQAMGIDMANWHVDPDGPLAGGTMSGLRSALVMVMRESGMSEETAHDLVTEVSRRSETAMDWESLTRPVPGLKVQLESLRRNGFRLAVVTADVTERAQLSMVSLQLNDFFDVVIGADLVKNSKPAPDMALLACRLLGVAPGQAVVIGDTPRDIQMARDAGAGSIGVLSGVCTREQLAGAGADAVIESVAALGWQNA</sequence>
<dbReference type="Gene3D" id="3.40.50.1000">
    <property type="entry name" value="HAD superfamily/HAD-like"/>
    <property type="match status" value="1"/>
</dbReference>
<dbReference type="GO" id="GO:0008967">
    <property type="term" value="F:phosphoglycolate phosphatase activity"/>
    <property type="evidence" value="ECO:0007669"/>
    <property type="project" value="TreeGrafter"/>
</dbReference>
<dbReference type="GO" id="GO:0006281">
    <property type="term" value="P:DNA repair"/>
    <property type="evidence" value="ECO:0007669"/>
    <property type="project" value="TreeGrafter"/>
</dbReference>
<dbReference type="InterPro" id="IPR050155">
    <property type="entry name" value="HAD-like_hydrolase_sf"/>
</dbReference>
<organism evidence="1 2">
    <name type="scientific">Desulfoscipio geothermicus DSM 3669</name>
    <dbReference type="NCBI Taxonomy" id="1121426"/>
    <lineage>
        <taxon>Bacteria</taxon>
        <taxon>Bacillati</taxon>
        <taxon>Bacillota</taxon>
        <taxon>Clostridia</taxon>
        <taxon>Eubacteriales</taxon>
        <taxon>Desulfallaceae</taxon>
        <taxon>Desulfoscipio</taxon>
    </lineage>
</organism>
<dbReference type="RefSeq" id="WP_092483896.1">
    <property type="nucleotide sequence ID" value="NZ_FOYM01000016.1"/>
</dbReference>
<keyword evidence="2" id="KW-1185">Reference proteome</keyword>
<dbReference type="InterPro" id="IPR036412">
    <property type="entry name" value="HAD-like_sf"/>
</dbReference>
<dbReference type="InterPro" id="IPR006439">
    <property type="entry name" value="HAD-SF_hydro_IA"/>
</dbReference>
<dbReference type="PRINTS" id="PR00413">
    <property type="entry name" value="HADHALOGNASE"/>
</dbReference>
<dbReference type="SFLD" id="SFLDS00003">
    <property type="entry name" value="Haloacid_Dehalogenase"/>
    <property type="match status" value="1"/>
</dbReference>
<dbReference type="InterPro" id="IPR023214">
    <property type="entry name" value="HAD_sf"/>
</dbReference>
<dbReference type="AlphaFoldDB" id="A0A1I6DSB0"/>
<dbReference type="Pfam" id="PF00702">
    <property type="entry name" value="Hydrolase"/>
    <property type="match status" value="1"/>
</dbReference>
<accession>A0A1I6DSB0</accession>
<dbReference type="SUPFAM" id="SSF56784">
    <property type="entry name" value="HAD-like"/>
    <property type="match status" value="1"/>
</dbReference>
<dbReference type="NCBIfam" id="TIGR01509">
    <property type="entry name" value="HAD-SF-IA-v3"/>
    <property type="match status" value="1"/>
</dbReference>
<reference evidence="2" key="1">
    <citation type="submission" date="2016-10" db="EMBL/GenBank/DDBJ databases">
        <authorList>
            <person name="Varghese N."/>
            <person name="Submissions S."/>
        </authorList>
    </citation>
    <scope>NUCLEOTIDE SEQUENCE [LARGE SCALE GENOMIC DNA]</scope>
    <source>
        <strain evidence="2">DSM 3669</strain>
    </source>
</reference>
<proteinExistence type="predicted"/>
<dbReference type="Gene3D" id="1.10.150.240">
    <property type="entry name" value="Putative phosphatase, domain 2"/>
    <property type="match status" value="1"/>
</dbReference>
<dbReference type="SFLD" id="SFLDG01129">
    <property type="entry name" value="C1.5:_HAD__Beta-PGM__Phosphata"/>
    <property type="match status" value="1"/>
</dbReference>
<dbReference type="PANTHER" id="PTHR43434">
    <property type="entry name" value="PHOSPHOGLYCOLATE PHOSPHATASE"/>
    <property type="match status" value="1"/>
</dbReference>
<gene>
    <name evidence="1" type="ORF">SAMN05660706_11666</name>
</gene>
<name>A0A1I6DSB0_9FIRM</name>
<dbReference type="STRING" id="39060.SAMN05660706_11666"/>
<dbReference type="NCBIfam" id="TIGR01549">
    <property type="entry name" value="HAD-SF-IA-v1"/>
    <property type="match status" value="1"/>
</dbReference>
<evidence type="ECO:0000313" key="2">
    <source>
        <dbReference type="Proteomes" id="UP000199584"/>
    </source>
</evidence>
<dbReference type="InterPro" id="IPR023198">
    <property type="entry name" value="PGP-like_dom2"/>
</dbReference>